<name>A0ABM6CVN4_9BORD</name>
<keyword evidence="2" id="KW-1185">Reference proteome</keyword>
<evidence type="ECO:0000313" key="1">
    <source>
        <dbReference type="EMBL" id="ANN68154.1"/>
    </source>
</evidence>
<gene>
    <name evidence="1" type="ORF">BAU06_19275</name>
</gene>
<organism evidence="1 2">
    <name type="scientific">Bordetella bronchialis</name>
    <dbReference type="NCBI Taxonomy" id="463025"/>
    <lineage>
        <taxon>Bacteria</taxon>
        <taxon>Pseudomonadati</taxon>
        <taxon>Pseudomonadota</taxon>
        <taxon>Betaproteobacteria</taxon>
        <taxon>Burkholderiales</taxon>
        <taxon>Alcaligenaceae</taxon>
        <taxon>Bordetella</taxon>
    </lineage>
</organism>
<proteinExistence type="predicted"/>
<protein>
    <recommendedName>
        <fullName evidence="3">Novel E3 ligase domain-containing protein</fullName>
    </recommendedName>
</protein>
<evidence type="ECO:0000313" key="2">
    <source>
        <dbReference type="Proteomes" id="UP000091897"/>
    </source>
</evidence>
<reference evidence="1 2" key="1">
    <citation type="submission" date="2016-06" db="EMBL/GenBank/DDBJ databases">
        <title>Complete genome sequences of Bordetella bronchialis and Bordetella flabilis.</title>
        <authorList>
            <person name="LiPuma J.J."/>
            <person name="Spilker T."/>
        </authorList>
    </citation>
    <scope>NUCLEOTIDE SEQUENCE [LARGE SCALE GENOMIC DNA]</scope>
    <source>
        <strain evidence="1 2">AU3182</strain>
    </source>
</reference>
<accession>A0ABM6CVN4</accession>
<dbReference type="RefSeq" id="WP_066353736.1">
    <property type="nucleotide sequence ID" value="NZ_CBCSFJ010000033.1"/>
</dbReference>
<evidence type="ECO:0008006" key="3">
    <source>
        <dbReference type="Google" id="ProtNLM"/>
    </source>
</evidence>
<sequence length="296" mass="32156">MAIAFGPRAAPVSHADAARSGASIEAAGAPHAAHTGHAFDAYRPVADDASVSASGPRPAIQPDRFRRDAISGWVAPLFRSVLRLSTAGASEMLGHVNRSLVAQATAPGTMRSQNVDCRAAENIPECQRRSSSDAFTGSTAIELERWQGSLDRLDGLIDFRGDYARLPVMRRVQRKWLDGEPGAGARAPYRDWRRTGSYAAFLDAVVAELQASGDYDRLVAQRLSLAQRAPGYEKDIRATLLAFPGKDRAWVETRMREFLSDWKRFDGDTGESAVFGRKMVLGKLLDGELQVADKAG</sequence>
<dbReference type="EMBL" id="CP016170">
    <property type="protein sequence ID" value="ANN68154.1"/>
    <property type="molecule type" value="Genomic_DNA"/>
</dbReference>
<dbReference type="Proteomes" id="UP000091897">
    <property type="component" value="Chromosome"/>
</dbReference>